<feature type="domain" description="SAF" evidence="2">
    <location>
        <begin position="14"/>
        <end position="87"/>
    </location>
</feature>
<dbReference type="SMART" id="SM00858">
    <property type="entry name" value="SAF"/>
    <property type="match status" value="1"/>
</dbReference>
<dbReference type="GO" id="GO:0016829">
    <property type="term" value="F:lyase activity"/>
    <property type="evidence" value="ECO:0007669"/>
    <property type="project" value="UniProtKB-KW"/>
</dbReference>
<dbReference type="InterPro" id="IPR013974">
    <property type="entry name" value="SAF"/>
</dbReference>
<protein>
    <submittedName>
        <fullName evidence="3">SAF domain-containing protein</fullName>
    </submittedName>
</protein>
<dbReference type="AlphaFoldDB" id="A0A0M2T094"/>
<dbReference type="CDD" id="cd11613">
    <property type="entry name" value="SAF_AH_GD"/>
    <property type="match status" value="1"/>
</dbReference>
<name>A0A0M2T094_9BACI</name>
<dbReference type="RefSeq" id="WP_046521759.1">
    <property type="nucleotide sequence ID" value="NZ_LAYY01000001.1"/>
</dbReference>
<dbReference type="GO" id="GO:0019698">
    <property type="term" value="P:D-galacturonate catabolic process"/>
    <property type="evidence" value="ECO:0007669"/>
    <property type="project" value="TreeGrafter"/>
</dbReference>
<dbReference type="InterPro" id="IPR044144">
    <property type="entry name" value="SAF_UxaA/GarD"/>
</dbReference>
<keyword evidence="1" id="KW-0456">Lyase</keyword>
<gene>
    <name evidence="3" type="ORF">WQ57_00530</name>
</gene>
<evidence type="ECO:0000313" key="4">
    <source>
        <dbReference type="Proteomes" id="UP000034166"/>
    </source>
</evidence>
<evidence type="ECO:0000259" key="2">
    <source>
        <dbReference type="SMART" id="SM00858"/>
    </source>
</evidence>
<dbReference type="Proteomes" id="UP000034166">
    <property type="component" value="Unassembled WGS sequence"/>
</dbReference>
<keyword evidence="4" id="KW-1185">Reference proteome</keyword>
<accession>A0A0M2T094</accession>
<dbReference type="PATRIC" id="fig|1408103.3.peg.119"/>
<proteinExistence type="predicted"/>
<dbReference type="PANTHER" id="PTHR30536:SF5">
    <property type="entry name" value="ALTRONATE DEHYDRATASE"/>
    <property type="match status" value="1"/>
</dbReference>
<sequence length="107" mass="12141">MSQLFNALILNPEDNVAVALRSLHPGEYLSIQGNDRAIQVMENIPYGHKIALEPIETDSKIIKYGECMGISTEDIMPGYHVHVINVRGLKEEERLDALREVQFHENL</sequence>
<dbReference type="Gene3D" id="2.30.130.110">
    <property type="match status" value="1"/>
</dbReference>
<evidence type="ECO:0000256" key="1">
    <source>
        <dbReference type="ARBA" id="ARBA00023239"/>
    </source>
</evidence>
<dbReference type="PANTHER" id="PTHR30536">
    <property type="entry name" value="ALTRONATE/GALACTARATE DEHYDRATASE"/>
    <property type="match status" value="1"/>
</dbReference>
<dbReference type="InterPro" id="IPR052172">
    <property type="entry name" value="UxaA_altronate/galactarate_dh"/>
</dbReference>
<comment type="caution">
    <text evidence="3">The sequence shown here is derived from an EMBL/GenBank/DDBJ whole genome shotgun (WGS) entry which is preliminary data.</text>
</comment>
<organism evidence="3 4">
    <name type="scientific">Mesobacillus campisalis</name>
    <dbReference type="NCBI Taxonomy" id="1408103"/>
    <lineage>
        <taxon>Bacteria</taxon>
        <taxon>Bacillati</taxon>
        <taxon>Bacillota</taxon>
        <taxon>Bacilli</taxon>
        <taxon>Bacillales</taxon>
        <taxon>Bacillaceae</taxon>
        <taxon>Mesobacillus</taxon>
    </lineage>
</organism>
<reference evidence="3 4" key="1">
    <citation type="submission" date="2015-04" db="EMBL/GenBank/DDBJ databases">
        <title>Taxonomic description and genome sequence of Bacillus campisalis sp. nov., a novel member of the genus Bacillus isolated from solar saltern.</title>
        <authorList>
            <person name="Mathan Kumar R."/>
            <person name="Kaur G."/>
            <person name="Kumar A."/>
            <person name="Singh N.K."/>
            <person name="Kaur N."/>
            <person name="Kumar N."/>
            <person name="Mayilraj S."/>
        </authorList>
    </citation>
    <scope>NUCLEOTIDE SEQUENCE [LARGE SCALE GENOMIC DNA]</scope>
    <source>
        <strain evidence="3 4">SA2-6</strain>
    </source>
</reference>
<dbReference type="OrthoDB" id="9804574at2"/>
<dbReference type="EMBL" id="LAYY01000001">
    <property type="protein sequence ID" value="KKK39818.1"/>
    <property type="molecule type" value="Genomic_DNA"/>
</dbReference>
<evidence type="ECO:0000313" key="3">
    <source>
        <dbReference type="EMBL" id="KKK39818.1"/>
    </source>
</evidence>